<dbReference type="GO" id="GO:0008270">
    <property type="term" value="F:zinc ion binding"/>
    <property type="evidence" value="ECO:0007669"/>
    <property type="project" value="InterPro"/>
</dbReference>
<name>A0A8S1J9T2_9CHLO</name>
<keyword evidence="4" id="KW-1185">Reference proteome</keyword>
<comment type="caution">
    <text evidence="3">The sequence shown here is derived from an EMBL/GenBank/DDBJ whole genome shotgun (WGS) entry which is preliminary data.</text>
</comment>
<evidence type="ECO:0000313" key="3">
    <source>
        <dbReference type="EMBL" id="CAD7704557.1"/>
    </source>
</evidence>
<keyword evidence="1" id="KW-0479">Metal-binding</keyword>
<protein>
    <recommendedName>
        <fullName evidence="2">GON domain-containing protein</fullName>
    </recommendedName>
</protein>
<gene>
    <name evidence="3" type="ORF">OSTQU699_LOCUS9912</name>
</gene>
<dbReference type="Pfam" id="PF08685">
    <property type="entry name" value="GON"/>
    <property type="match status" value="1"/>
</dbReference>
<dbReference type="InterPro" id="IPR012314">
    <property type="entry name" value="Pept_M12B_GON-ADAMTSs"/>
</dbReference>
<accession>A0A8S1J9T2</accession>
<evidence type="ECO:0000259" key="2">
    <source>
        <dbReference type="Pfam" id="PF08685"/>
    </source>
</evidence>
<reference evidence="3" key="1">
    <citation type="submission" date="2020-12" db="EMBL/GenBank/DDBJ databases">
        <authorList>
            <person name="Iha C."/>
        </authorList>
    </citation>
    <scope>NUCLEOTIDE SEQUENCE</scope>
</reference>
<evidence type="ECO:0000256" key="1">
    <source>
        <dbReference type="ARBA" id="ARBA00022723"/>
    </source>
</evidence>
<feature type="domain" description="GON" evidence="2">
    <location>
        <begin position="29"/>
        <end position="87"/>
    </location>
</feature>
<evidence type="ECO:0000313" key="4">
    <source>
        <dbReference type="Proteomes" id="UP000708148"/>
    </source>
</evidence>
<sequence length="260" mass="27219">MSPRDLCAVELCCRRLRSAVRDYIRGLPTSAADLQRRGCSSDGDYHLRWAAAPGKSVPVGVYCHGMGRSEPKEYLRVRAGPWDNYSFFRSGGTATGTDVTTVFEMVRIRMPGGPGEPPVVVCADFTFSRSSGGVVLMGGAGGRTTVEHAVYGVAQNSAGEPTSHAGVDLRGTPFAAMCDFEAFGNAPVGQATVTHARQVVKLEGGGYRGGCGPPGAGEALRLAGGGRAEDAWAAHPQTIPLKLRDSADLDAVGKSSSWSD</sequence>
<dbReference type="GO" id="GO:0004222">
    <property type="term" value="F:metalloendopeptidase activity"/>
    <property type="evidence" value="ECO:0007669"/>
    <property type="project" value="InterPro"/>
</dbReference>
<proteinExistence type="predicted"/>
<dbReference type="Proteomes" id="UP000708148">
    <property type="component" value="Unassembled WGS sequence"/>
</dbReference>
<dbReference type="AlphaFoldDB" id="A0A8S1J9T2"/>
<dbReference type="EMBL" id="CAJHUC010002926">
    <property type="protein sequence ID" value="CAD7704557.1"/>
    <property type="molecule type" value="Genomic_DNA"/>
</dbReference>
<organism evidence="3 4">
    <name type="scientific">Ostreobium quekettii</name>
    <dbReference type="NCBI Taxonomy" id="121088"/>
    <lineage>
        <taxon>Eukaryota</taxon>
        <taxon>Viridiplantae</taxon>
        <taxon>Chlorophyta</taxon>
        <taxon>core chlorophytes</taxon>
        <taxon>Ulvophyceae</taxon>
        <taxon>TCBD clade</taxon>
        <taxon>Bryopsidales</taxon>
        <taxon>Ostreobineae</taxon>
        <taxon>Ostreobiaceae</taxon>
        <taxon>Ostreobium</taxon>
    </lineage>
</organism>